<comment type="caution">
    <text evidence="5">The sequence shown here is derived from an EMBL/GenBank/DDBJ whole genome shotgun (WGS) entry which is preliminary data.</text>
</comment>
<evidence type="ECO:0000256" key="1">
    <source>
        <dbReference type="ARBA" id="ARBA00007362"/>
    </source>
</evidence>
<feature type="transmembrane region" description="Helical" evidence="3">
    <location>
        <begin position="263"/>
        <end position="283"/>
    </location>
</feature>
<feature type="domain" description="EamA" evidence="4">
    <location>
        <begin position="17"/>
        <end position="147"/>
    </location>
</feature>
<dbReference type="Pfam" id="PF00892">
    <property type="entry name" value="EamA"/>
    <property type="match status" value="2"/>
</dbReference>
<feature type="transmembrane region" description="Helical" evidence="3">
    <location>
        <begin position="289"/>
        <end position="305"/>
    </location>
</feature>
<feature type="domain" description="EamA" evidence="4">
    <location>
        <begin position="159"/>
        <end position="304"/>
    </location>
</feature>
<feature type="transmembrane region" description="Helical" evidence="3">
    <location>
        <begin position="230"/>
        <end position="256"/>
    </location>
</feature>
<keyword evidence="3" id="KW-1133">Transmembrane helix</keyword>
<dbReference type="InterPro" id="IPR000620">
    <property type="entry name" value="EamA_dom"/>
</dbReference>
<dbReference type="Gene3D" id="1.10.3730.20">
    <property type="match status" value="1"/>
</dbReference>
<gene>
    <name evidence="5" type="ORF">AB4829_20640</name>
</gene>
<feature type="compositionally biased region" description="Basic and acidic residues" evidence="2">
    <location>
        <begin position="323"/>
        <end position="334"/>
    </location>
</feature>
<dbReference type="PANTHER" id="PTHR22911:SF79">
    <property type="entry name" value="MOBA-LIKE NTP TRANSFERASE DOMAIN-CONTAINING PROTEIN"/>
    <property type="match status" value="1"/>
</dbReference>
<feature type="transmembrane region" description="Helical" evidence="3">
    <location>
        <begin position="158"/>
        <end position="177"/>
    </location>
</feature>
<feature type="transmembrane region" description="Helical" evidence="3">
    <location>
        <begin position="189"/>
        <end position="210"/>
    </location>
</feature>
<name>A0ABW8BFT2_9ACTN</name>
<evidence type="ECO:0000259" key="4">
    <source>
        <dbReference type="Pfam" id="PF00892"/>
    </source>
</evidence>
<evidence type="ECO:0000313" key="6">
    <source>
        <dbReference type="Proteomes" id="UP001614264"/>
    </source>
</evidence>
<feature type="transmembrane region" description="Helical" evidence="3">
    <location>
        <begin position="78"/>
        <end position="97"/>
    </location>
</feature>
<dbReference type="InterPro" id="IPR037185">
    <property type="entry name" value="EmrE-like"/>
</dbReference>
<keyword evidence="3" id="KW-0812">Transmembrane</keyword>
<feature type="region of interest" description="Disordered" evidence="2">
    <location>
        <begin position="308"/>
        <end position="334"/>
    </location>
</feature>
<feature type="transmembrane region" description="Helical" evidence="3">
    <location>
        <begin position="103"/>
        <end position="121"/>
    </location>
</feature>
<sequence length="334" mass="33651">MPVHTSDSARGNRGKGTGLGLALASAVAFGGSGVAAKPLIEAGLDPLHVVWLRVAGAALVMLPLAVRHRSLPRRRPALVAGYGLLAVAGVQACYFAAISRIPVGVALLVEYLAPALVLGWVRFVQRRPVTRAAALGVVLAVGGLACVVEVWSGLGFDALGLLLALGAACCQVGYFVLSDQGSDAGDEAPDPLGVIAYGLLVGAAVLTFVARPWSMDWSVLGGTASMDGTSVAAALLLAWIVLIATVLAYVTGIVAVRRLSPQVAGVVACLEAVIATVLAWVLLGEHLSAPQIVGGVVVLAGALIAQSSTPSKGSAAPVAGGGPERELSRRGTAT</sequence>
<dbReference type="PANTHER" id="PTHR22911">
    <property type="entry name" value="ACYL-MALONYL CONDENSING ENZYME-RELATED"/>
    <property type="match status" value="1"/>
</dbReference>
<keyword evidence="6" id="KW-1185">Reference proteome</keyword>
<feature type="transmembrane region" description="Helical" evidence="3">
    <location>
        <begin position="133"/>
        <end position="152"/>
    </location>
</feature>
<organism evidence="5 6">
    <name type="scientific">Streptomyces salinarius</name>
    <dbReference type="NCBI Taxonomy" id="2762598"/>
    <lineage>
        <taxon>Bacteria</taxon>
        <taxon>Bacillati</taxon>
        <taxon>Actinomycetota</taxon>
        <taxon>Actinomycetes</taxon>
        <taxon>Kitasatosporales</taxon>
        <taxon>Streptomycetaceae</taxon>
        <taxon>Streptomyces</taxon>
    </lineage>
</organism>
<protein>
    <submittedName>
        <fullName evidence="5">EamA family transporter</fullName>
    </submittedName>
</protein>
<dbReference type="Proteomes" id="UP001614264">
    <property type="component" value="Unassembled WGS sequence"/>
</dbReference>
<dbReference type="SUPFAM" id="SSF103481">
    <property type="entry name" value="Multidrug resistance efflux transporter EmrE"/>
    <property type="match status" value="2"/>
</dbReference>
<comment type="similarity">
    <text evidence="1">Belongs to the EamA transporter family.</text>
</comment>
<evidence type="ECO:0000256" key="2">
    <source>
        <dbReference type="SAM" id="MobiDB-lite"/>
    </source>
</evidence>
<evidence type="ECO:0000313" key="5">
    <source>
        <dbReference type="EMBL" id="MFI7872996.1"/>
    </source>
</evidence>
<proteinExistence type="inferred from homology"/>
<feature type="transmembrane region" description="Helical" evidence="3">
    <location>
        <begin position="46"/>
        <end position="66"/>
    </location>
</feature>
<accession>A0ABW8BFT2</accession>
<reference evidence="5 6" key="1">
    <citation type="submission" date="2024-07" db="EMBL/GenBank/DDBJ databases">
        <title>Whole genome sequencing of Prodigiosin pigment-producing Streptomyces salinarius isolated from rhizosphere soil of Arachis hypogaea.</title>
        <authorList>
            <person name="Vidhya A."/>
            <person name="Ramya S."/>
        </authorList>
    </citation>
    <scope>NUCLEOTIDE SEQUENCE [LARGE SCALE GENOMIC DNA]</scope>
    <source>
        <strain evidence="5 6">VRMG2420</strain>
    </source>
</reference>
<dbReference type="RefSeq" id="WP_233647301.1">
    <property type="nucleotide sequence ID" value="NZ_JBITPR010000045.1"/>
</dbReference>
<keyword evidence="3" id="KW-0472">Membrane</keyword>
<evidence type="ECO:0000256" key="3">
    <source>
        <dbReference type="SAM" id="Phobius"/>
    </source>
</evidence>
<dbReference type="EMBL" id="JBITPR010000045">
    <property type="protein sequence ID" value="MFI7872996.1"/>
    <property type="molecule type" value="Genomic_DNA"/>
</dbReference>